<evidence type="ECO:0000256" key="2">
    <source>
        <dbReference type="SAM" id="SignalP"/>
    </source>
</evidence>
<keyword evidence="2" id="KW-0732">Signal</keyword>
<dbReference type="RefSeq" id="WP_184195458.1">
    <property type="nucleotide sequence ID" value="NZ_BMOX01000186.1"/>
</dbReference>
<name>A0A841L1K6_9SPHN</name>
<organism evidence="3 4">
    <name type="scientific">Polymorphobacter multimanifer</name>
    <dbReference type="NCBI Taxonomy" id="1070431"/>
    <lineage>
        <taxon>Bacteria</taxon>
        <taxon>Pseudomonadati</taxon>
        <taxon>Pseudomonadota</taxon>
        <taxon>Alphaproteobacteria</taxon>
        <taxon>Sphingomonadales</taxon>
        <taxon>Sphingosinicellaceae</taxon>
        <taxon>Polymorphobacter</taxon>
    </lineage>
</organism>
<feature type="region of interest" description="Disordered" evidence="1">
    <location>
        <begin position="26"/>
        <end position="47"/>
    </location>
</feature>
<accession>A0A841L1K6</accession>
<feature type="chain" id="PRO_5032554337" evidence="2">
    <location>
        <begin position="23"/>
        <end position="169"/>
    </location>
</feature>
<evidence type="ECO:0000256" key="1">
    <source>
        <dbReference type="SAM" id="MobiDB-lite"/>
    </source>
</evidence>
<feature type="region of interest" description="Disordered" evidence="1">
    <location>
        <begin position="132"/>
        <end position="169"/>
    </location>
</feature>
<dbReference type="Proteomes" id="UP000538147">
    <property type="component" value="Unassembled WGS sequence"/>
</dbReference>
<comment type="caution">
    <text evidence="3">The sequence shown here is derived from an EMBL/GenBank/DDBJ whole genome shotgun (WGS) entry which is preliminary data.</text>
</comment>
<feature type="signal peptide" evidence="2">
    <location>
        <begin position="1"/>
        <end position="22"/>
    </location>
</feature>
<keyword evidence="4" id="KW-1185">Reference proteome</keyword>
<dbReference type="AlphaFoldDB" id="A0A841L1K6"/>
<reference evidence="3 4" key="1">
    <citation type="submission" date="2020-08" db="EMBL/GenBank/DDBJ databases">
        <title>Genomic Encyclopedia of Type Strains, Phase IV (KMG-IV): sequencing the most valuable type-strain genomes for metagenomic binning, comparative biology and taxonomic classification.</title>
        <authorList>
            <person name="Goeker M."/>
        </authorList>
    </citation>
    <scope>NUCLEOTIDE SEQUENCE [LARGE SCALE GENOMIC DNA]</scope>
    <source>
        <strain evidence="3 4">DSM 102189</strain>
    </source>
</reference>
<sequence length="169" mass="18521">MSVSMFRAAGLGLLLLASPVLAQPAPPAPPEAPMMGRGGNGPYAGMSEAGRTVMREAMRANAEDRRANREAVKAARDRMMAVVEADRLDTAALKRAMDDERNIAMASHDRRQAAMLAGLTKLSTEDRKAFVAGARASRERMASRMDKMRERWGNRAERRGNRMAPPQQN</sequence>
<evidence type="ECO:0000313" key="3">
    <source>
        <dbReference type="EMBL" id="MBB6226547.1"/>
    </source>
</evidence>
<proteinExistence type="predicted"/>
<dbReference type="Pfam" id="PF13801">
    <property type="entry name" value="Metal_resist"/>
    <property type="match status" value="1"/>
</dbReference>
<feature type="compositionally biased region" description="Basic and acidic residues" evidence="1">
    <location>
        <begin position="136"/>
        <end position="160"/>
    </location>
</feature>
<dbReference type="InterPro" id="IPR025961">
    <property type="entry name" value="Metal_resist"/>
</dbReference>
<gene>
    <name evidence="3" type="ORF">FHS79_000704</name>
</gene>
<protein>
    <submittedName>
        <fullName evidence="3">Putative membrane protein</fullName>
    </submittedName>
</protein>
<evidence type="ECO:0000313" key="4">
    <source>
        <dbReference type="Proteomes" id="UP000538147"/>
    </source>
</evidence>
<dbReference type="EMBL" id="JACIIV010000004">
    <property type="protein sequence ID" value="MBB6226547.1"/>
    <property type="molecule type" value="Genomic_DNA"/>
</dbReference>